<dbReference type="PANTHER" id="PTHR43236">
    <property type="entry name" value="ANTITOXIN HIGA1"/>
    <property type="match status" value="1"/>
</dbReference>
<organism evidence="2 3">
    <name type="scientific">Acrocarpospora corrugata</name>
    <dbReference type="NCBI Taxonomy" id="35763"/>
    <lineage>
        <taxon>Bacteria</taxon>
        <taxon>Bacillati</taxon>
        <taxon>Actinomycetota</taxon>
        <taxon>Actinomycetes</taxon>
        <taxon>Streptosporangiales</taxon>
        <taxon>Streptosporangiaceae</taxon>
        <taxon>Acrocarpospora</taxon>
    </lineage>
</organism>
<evidence type="ECO:0000313" key="3">
    <source>
        <dbReference type="Proteomes" id="UP000334990"/>
    </source>
</evidence>
<dbReference type="Proteomes" id="UP000334990">
    <property type="component" value="Unassembled WGS sequence"/>
</dbReference>
<accession>A0A5M3WB05</accession>
<protein>
    <recommendedName>
        <fullName evidence="1">IrrE N-terminal-like domain-containing protein</fullName>
    </recommendedName>
</protein>
<dbReference type="InterPro" id="IPR010359">
    <property type="entry name" value="IrrE_HExxH"/>
</dbReference>
<reference evidence="2 3" key="1">
    <citation type="submission" date="2019-10" db="EMBL/GenBank/DDBJ databases">
        <title>Whole genome shotgun sequence of Acrocarpospora corrugata NBRC 13972.</title>
        <authorList>
            <person name="Ichikawa N."/>
            <person name="Kimura A."/>
            <person name="Kitahashi Y."/>
            <person name="Komaki H."/>
            <person name="Oguchi A."/>
        </authorList>
    </citation>
    <scope>NUCLEOTIDE SEQUENCE [LARGE SCALE GENOMIC DNA]</scope>
    <source>
        <strain evidence="2 3">NBRC 13972</strain>
    </source>
</reference>
<sequence length="526" mass="58752">MTIHWEKFDGNTDLFAIRISFIDDPHRGAAATPEETMSWGALQLWVGGENLCAHVDQGEVLQHSHWYLLSVLEWIADNWNAILHEEKLPNRNGETAAKALAGTRNAPALAGEPETLIWEQNWYDWHSRHALRSARDGGLLPNVVIRRLNDLIELSWNDEPLAGTVGGFRYSATSGAALLTPRQVADPLFKVTREAAEYLCERMPHSSRIAALANRLKRLEMPDQEHERLAWLAGIRMASSASYPLESEAEHLILSARWAEIMKSLRQLGADATGPAFSSQSTKLTVVDPSHAALLFSSVSPTVTQKDIETLGRVLIDQQTTQDTVPNLDRLCKDATPDLSSPAWEQGYDLAEEVLDQIPPKFIEQYVDIEALLSHLGVAVISLGLEDHNIRACAIVGKEIRATVVQNTNSPFYDSLNAKRFSMAHELCHLLFDRSRGRKLAIASGPWAPEVVERRANAFAAMFLMPIDLVQQAIADLPDPITDYHSISEVAERLHVSRRAAIEHLYNLTLMTDLDREALLRQLRDT</sequence>
<dbReference type="PANTHER" id="PTHR43236:SF2">
    <property type="entry name" value="BLL0069 PROTEIN"/>
    <property type="match status" value="1"/>
</dbReference>
<evidence type="ECO:0000313" key="2">
    <source>
        <dbReference type="EMBL" id="GES05420.1"/>
    </source>
</evidence>
<dbReference type="RefSeq" id="WP_246239634.1">
    <property type="nucleotide sequence ID" value="NZ_BAAABN010000026.1"/>
</dbReference>
<evidence type="ECO:0000259" key="1">
    <source>
        <dbReference type="Pfam" id="PF06114"/>
    </source>
</evidence>
<dbReference type="Gene3D" id="1.10.10.2910">
    <property type="match status" value="1"/>
</dbReference>
<gene>
    <name evidence="2" type="ORF">Acor_74880</name>
</gene>
<name>A0A5M3WB05_9ACTN</name>
<comment type="caution">
    <text evidence="2">The sequence shown here is derived from an EMBL/GenBank/DDBJ whole genome shotgun (WGS) entry which is preliminary data.</text>
</comment>
<feature type="domain" description="IrrE N-terminal-like" evidence="1">
    <location>
        <begin position="414"/>
        <end position="503"/>
    </location>
</feature>
<dbReference type="AlphaFoldDB" id="A0A5M3WB05"/>
<keyword evidence="3" id="KW-1185">Reference proteome</keyword>
<dbReference type="EMBL" id="BLAD01000100">
    <property type="protein sequence ID" value="GES05420.1"/>
    <property type="molecule type" value="Genomic_DNA"/>
</dbReference>
<dbReference type="InterPro" id="IPR052345">
    <property type="entry name" value="Rad_response_metalloprotease"/>
</dbReference>
<dbReference type="Pfam" id="PF06114">
    <property type="entry name" value="Peptidase_M78"/>
    <property type="match status" value="1"/>
</dbReference>
<proteinExistence type="predicted"/>